<proteinExistence type="predicted"/>
<dbReference type="PANTHER" id="PTHR33986">
    <property type="entry name" value="OS02G0535700 PROTEIN"/>
    <property type="match status" value="1"/>
</dbReference>
<comment type="caution">
    <text evidence="1">The sequence shown here is derived from an EMBL/GenBank/DDBJ whole genome shotgun (WGS) entry which is preliminary data.</text>
</comment>
<name>A0ABS9VKT4_9SPHN</name>
<dbReference type="RefSeq" id="WP_241446384.1">
    <property type="nucleotide sequence ID" value="NZ_JAKZHW010000001.1"/>
</dbReference>
<gene>
    <name evidence="1" type="ORF">LZ016_05645</name>
</gene>
<organism evidence="1 2">
    <name type="scientific">Sphingomonas telluris</name>
    <dbReference type="NCBI Taxonomy" id="2907998"/>
    <lineage>
        <taxon>Bacteria</taxon>
        <taxon>Pseudomonadati</taxon>
        <taxon>Pseudomonadota</taxon>
        <taxon>Alphaproteobacteria</taxon>
        <taxon>Sphingomonadales</taxon>
        <taxon>Sphingomonadaceae</taxon>
        <taxon>Sphingomonas</taxon>
    </lineage>
</organism>
<keyword evidence="2" id="KW-1185">Reference proteome</keyword>
<evidence type="ECO:0000313" key="1">
    <source>
        <dbReference type="EMBL" id="MCH8615581.1"/>
    </source>
</evidence>
<protein>
    <submittedName>
        <fullName evidence="1">Mitochondrial fission ELM1 family protein</fullName>
    </submittedName>
</protein>
<reference evidence="1 2" key="1">
    <citation type="submission" date="2022-03" db="EMBL/GenBank/DDBJ databases">
        <authorList>
            <person name="Jo J.-H."/>
            <person name="Im W.-T."/>
        </authorList>
    </citation>
    <scope>NUCLEOTIDE SEQUENCE [LARGE SCALE GENOMIC DNA]</scope>
    <source>
        <strain evidence="1 2">SM33</strain>
    </source>
</reference>
<accession>A0ABS9VKT4</accession>
<dbReference type="Proteomes" id="UP001203058">
    <property type="component" value="Unassembled WGS sequence"/>
</dbReference>
<dbReference type="InterPro" id="IPR009367">
    <property type="entry name" value="Elm1-like"/>
</dbReference>
<dbReference type="SUPFAM" id="SSF53756">
    <property type="entry name" value="UDP-Glycosyltransferase/glycogen phosphorylase"/>
    <property type="match status" value="1"/>
</dbReference>
<dbReference type="PANTHER" id="PTHR33986:SF15">
    <property type="entry name" value="MITOCHONDRIAL FISSION PROTEIN ELM1"/>
    <property type="match status" value="1"/>
</dbReference>
<sequence length="325" mass="35486">MPRIWVLLGQRRGDNNQLLALAEALKTPFETRTLKYRLSWGLLLRLFPQRPTLVTSESRGHLRPPWPDVVIGIGRRSVAVARWIKRMSGGRTKLVRVGNPRTSSGLFDLVITTPQYPVPPAPSVLKLPLSMDRHSSPPKLTDSERAWLEELPRPHLLVSVGGRTRYWHLPEAQIVGAVERLAQRATASGGSLIVASSPRTTTEITAAIQRALANRPDCKLISDESLRYPVLLDDADEHFVTGDSVSMISEAIVTGKPVGLIPVELDAEGRKALGSEGLSSSVRDVRRVWAELQTNGLLGTIDEPIAGKIADPVRTAAEAVGALLD</sequence>
<dbReference type="Pfam" id="PF06258">
    <property type="entry name" value="Mito_fiss_Elm1"/>
    <property type="match status" value="1"/>
</dbReference>
<dbReference type="EMBL" id="JAKZHW010000001">
    <property type="protein sequence ID" value="MCH8615581.1"/>
    <property type="molecule type" value="Genomic_DNA"/>
</dbReference>
<evidence type="ECO:0000313" key="2">
    <source>
        <dbReference type="Proteomes" id="UP001203058"/>
    </source>
</evidence>